<accession>A0A7J3ZLB9</accession>
<reference evidence="3" key="1">
    <citation type="journal article" date="2020" name="mSystems">
        <title>Genome- and Community-Level Interaction Insights into Carbon Utilization and Element Cycling Functions of Hydrothermarchaeota in Hydrothermal Sediment.</title>
        <authorList>
            <person name="Zhou Z."/>
            <person name="Liu Y."/>
            <person name="Xu W."/>
            <person name="Pan J."/>
            <person name="Luo Z.H."/>
            <person name="Li M."/>
        </authorList>
    </citation>
    <scope>NUCLEOTIDE SEQUENCE [LARGE SCALE GENOMIC DNA]</scope>
    <source>
        <strain evidence="3">SpSt-1116</strain>
    </source>
</reference>
<comment type="caution">
    <text evidence="3">The sequence shown here is derived from an EMBL/GenBank/DDBJ whole genome shotgun (WGS) entry which is preliminary data.</text>
</comment>
<organism evidence="3">
    <name type="scientific">Fervidicoccus fontis</name>
    <dbReference type="NCBI Taxonomy" id="683846"/>
    <lineage>
        <taxon>Archaea</taxon>
        <taxon>Thermoproteota</taxon>
        <taxon>Thermoprotei</taxon>
        <taxon>Fervidicoccales</taxon>
        <taxon>Fervidicoccaceae</taxon>
        <taxon>Fervidicoccus</taxon>
    </lineage>
</organism>
<evidence type="ECO:0000256" key="1">
    <source>
        <dbReference type="ARBA" id="ARBA00005836"/>
    </source>
</evidence>
<feature type="domain" description="Metalloprotease TldD/E C-terminal" evidence="2">
    <location>
        <begin position="207"/>
        <end position="405"/>
    </location>
</feature>
<dbReference type="Pfam" id="PF19289">
    <property type="entry name" value="PmbA_TldD_3rd"/>
    <property type="match status" value="1"/>
</dbReference>
<dbReference type="PANTHER" id="PTHR30624">
    <property type="entry name" value="UNCHARACTERIZED PROTEIN TLDD AND PMBA"/>
    <property type="match status" value="1"/>
</dbReference>
<dbReference type="GO" id="GO:0008237">
    <property type="term" value="F:metallopeptidase activity"/>
    <property type="evidence" value="ECO:0007669"/>
    <property type="project" value="InterPro"/>
</dbReference>
<comment type="similarity">
    <text evidence="1">Belongs to the peptidase U62 family.</text>
</comment>
<dbReference type="EMBL" id="DRZC01000075">
    <property type="protein sequence ID" value="HHQ80814.1"/>
    <property type="molecule type" value="Genomic_DNA"/>
</dbReference>
<gene>
    <name evidence="3" type="ORF">ENM78_05140</name>
</gene>
<evidence type="ECO:0000313" key="3">
    <source>
        <dbReference type="EMBL" id="HHQ80814.1"/>
    </source>
</evidence>
<dbReference type="AlphaFoldDB" id="A0A7J3ZLB9"/>
<dbReference type="PANTHER" id="PTHR30624:SF0">
    <property type="entry name" value="METALLOPROTEASE SLR0863"/>
    <property type="match status" value="1"/>
</dbReference>
<evidence type="ECO:0000259" key="2">
    <source>
        <dbReference type="Pfam" id="PF19289"/>
    </source>
</evidence>
<dbReference type="SUPFAM" id="SSF111283">
    <property type="entry name" value="Putative modulator of DNA gyrase, PmbA/TldD"/>
    <property type="match status" value="1"/>
</dbReference>
<proteinExistence type="inferred from homology"/>
<dbReference type="InterPro" id="IPR036059">
    <property type="entry name" value="TldD/PmbA_sf"/>
</dbReference>
<sequence>MNYEDRVEYRERVVQVAWRGGSIETNESKSRVRGIRVLVEGEWTIYSTTEELRWEQLEERIKAISRAPSVKIDRKPVQIQLHKGRVALGRPAGEPVAECLRVASIAKSILQEKGLTGEIVAVYSESQRTIIHHEGTSQEDKVVSELYIFAETRTEGTRYVGSSTAAWLGPPAQIAAKDIEILVEKAARRSVSALRAKKISPLERGAKTVILAEEASAAFFHELAHMLEADNPEHVKPGTLVSTTSLQIKDDPFSEASPASMVFDDEAAPTRKRSLVEDGVVVGLLHTRETASVYRDHPGSARGLFHKPKAMHTTLAIGGGDWKEGEVIEETREGILIDGVVRAELWRGIVRLVPEETWIVSRGEVREPVKIEEVRVPLIKALTSIDAVGRKTYLRVSYDKGHIVAERSPWIRTVAYVF</sequence>
<dbReference type="GO" id="GO:0006508">
    <property type="term" value="P:proteolysis"/>
    <property type="evidence" value="ECO:0007669"/>
    <property type="project" value="InterPro"/>
</dbReference>
<protein>
    <submittedName>
        <fullName evidence="3">TldD/PmbA family protein</fullName>
    </submittedName>
</protein>
<dbReference type="InterPro" id="IPR051463">
    <property type="entry name" value="Peptidase_U62_metallo"/>
</dbReference>
<dbReference type="GO" id="GO:0005829">
    <property type="term" value="C:cytosol"/>
    <property type="evidence" value="ECO:0007669"/>
    <property type="project" value="TreeGrafter"/>
</dbReference>
<dbReference type="InterPro" id="IPR045569">
    <property type="entry name" value="Metalloprtase-TldD/E_C"/>
</dbReference>
<name>A0A7J3ZLB9_9CREN</name>